<dbReference type="RefSeq" id="WP_091392868.1">
    <property type="nucleotide sequence ID" value="NZ_BKAI01000003.1"/>
</dbReference>
<gene>
    <name evidence="4" type="ORF">SAMN04487935_1254</name>
</gene>
<feature type="domain" description="Glycosyl transferase family 1" evidence="2">
    <location>
        <begin position="192"/>
        <end position="358"/>
    </location>
</feature>
<dbReference type="InterPro" id="IPR028098">
    <property type="entry name" value="Glyco_trans_4-like_N"/>
</dbReference>
<dbReference type="Gene3D" id="3.40.50.2000">
    <property type="entry name" value="Glycogen Phosphorylase B"/>
    <property type="match status" value="2"/>
</dbReference>
<name>A0A1G8VAE1_9FLAO</name>
<evidence type="ECO:0000259" key="2">
    <source>
        <dbReference type="Pfam" id="PF00534"/>
    </source>
</evidence>
<evidence type="ECO:0000313" key="4">
    <source>
        <dbReference type="EMBL" id="SDJ62919.1"/>
    </source>
</evidence>
<evidence type="ECO:0000256" key="1">
    <source>
        <dbReference type="ARBA" id="ARBA00022679"/>
    </source>
</evidence>
<dbReference type="GO" id="GO:0009103">
    <property type="term" value="P:lipopolysaccharide biosynthetic process"/>
    <property type="evidence" value="ECO:0007669"/>
    <property type="project" value="TreeGrafter"/>
</dbReference>
<evidence type="ECO:0000313" key="5">
    <source>
        <dbReference type="Proteomes" id="UP000199580"/>
    </source>
</evidence>
<dbReference type="PANTHER" id="PTHR46401">
    <property type="entry name" value="GLYCOSYLTRANSFERASE WBBK-RELATED"/>
    <property type="match status" value="1"/>
</dbReference>
<protein>
    <submittedName>
        <fullName evidence="4">Glycosyltransferase involved in cell wall bisynthesis</fullName>
    </submittedName>
</protein>
<keyword evidence="1 4" id="KW-0808">Transferase</keyword>
<dbReference type="GO" id="GO:0016757">
    <property type="term" value="F:glycosyltransferase activity"/>
    <property type="evidence" value="ECO:0007669"/>
    <property type="project" value="InterPro"/>
</dbReference>
<dbReference type="CDD" id="cd03801">
    <property type="entry name" value="GT4_PimA-like"/>
    <property type="match status" value="1"/>
</dbReference>
<organism evidence="4 5">
    <name type="scientific">Flavobacterium noncentrifugens</name>
    <dbReference type="NCBI Taxonomy" id="1128970"/>
    <lineage>
        <taxon>Bacteria</taxon>
        <taxon>Pseudomonadati</taxon>
        <taxon>Bacteroidota</taxon>
        <taxon>Flavobacteriia</taxon>
        <taxon>Flavobacteriales</taxon>
        <taxon>Flavobacteriaceae</taxon>
        <taxon>Flavobacterium</taxon>
    </lineage>
</organism>
<dbReference type="EMBL" id="FNEZ01000002">
    <property type="protein sequence ID" value="SDJ62919.1"/>
    <property type="molecule type" value="Genomic_DNA"/>
</dbReference>
<dbReference type="Pfam" id="PF13439">
    <property type="entry name" value="Glyco_transf_4"/>
    <property type="match status" value="1"/>
</dbReference>
<dbReference type="SUPFAM" id="SSF53756">
    <property type="entry name" value="UDP-Glycosyltransferase/glycogen phosphorylase"/>
    <property type="match status" value="1"/>
</dbReference>
<proteinExistence type="predicted"/>
<dbReference type="Pfam" id="PF00534">
    <property type="entry name" value="Glycos_transf_1"/>
    <property type="match status" value="1"/>
</dbReference>
<evidence type="ECO:0000259" key="3">
    <source>
        <dbReference type="Pfam" id="PF13439"/>
    </source>
</evidence>
<dbReference type="InterPro" id="IPR001296">
    <property type="entry name" value="Glyco_trans_1"/>
</dbReference>
<dbReference type="STRING" id="1128970.SAMN04487935_1254"/>
<keyword evidence="5" id="KW-1185">Reference proteome</keyword>
<dbReference type="PANTHER" id="PTHR46401:SF2">
    <property type="entry name" value="GLYCOSYLTRANSFERASE WBBK-RELATED"/>
    <property type="match status" value="1"/>
</dbReference>
<feature type="domain" description="Glycosyltransferase subfamily 4-like N-terminal" evidence="3">
    <location>
        <begin position="19"/>
        <end position="180"/>
    </location>
</feature>
<dbReference type="Proteomes" id="UP000199580">
    <property type="component" value="Unassembled WGS sequence"/>
</dbReference>
<accession>A0A1G8VAE1</accession>
<dbReference type="AlphaFoldDB" id="A0A1G8VAE1"/>
<sequence>MKIGFLTPEFPHPKTGSAGGIGTSIMNLSKGLAQLGHEVSILIYGQKEDAVFTEDGIVYHQIKNIKIKGLSRYLTQKKIENRINSLVKKQELDLVEAADWTGITSFIKPNCPLIIKLHGSDTYFCHLDNRPVKAINKFHEKRALQNATDLLSVSQYTAMITNTVFGQSQSYAIIPNAVNSQAFDATGGQVSVEENTILYFGTLIRKKGALELPLIFNQVYKKNLKAKLILIGRDSNDVISGNASTWKMMQELFDPAALKNVTYRGSIPYSEMRENIIKAAICIFPTFAEALPVSWLEAMAMEKAVVASDIGWATEIIEDGKTGLLAHPQNHTEYAAKINQLLSNDEERSAMGKAARQRILDVFDLPVISRKNVGFYELALKKYKAK</sequence>
<reference evidence="4 5" key="1">
    <citation type="submission" date="2016-10" db="EMBL/GenBank/DDBJ databases">
        <authorList>
            <person name="de Groot N.N."/>
        </authorList>
    </citation>
    <scope>NUCLEOTIDE SEQUENCE [LARGE SCALE GENOMIC DNA]</scope>
    <source>
        <strain evidence="4 5">CGMCC 1.10076</strain>
    </source>
</reference>
<dbReference type="OrthoDB" id="502646at2"/>